<dbReference type="EMBL" id="CP030041">
    <property type="protein sequence ID" value="AWW32481.1"/>
    <property type="molecule type" value="Genomic_DNA"/>
</dbReference>
<accession>A0A2Z4IMZ7</accession>
<name>A0A2Z4IMZ7_9BACT</name>
<dbReference type="OrthoDB" id="838938at2"/>
<dbReference type="RefSeq" id="WP_112785854.1">
    <property type="nucleotide sequence ID" value="NZ_CP030041.1"/>
</dbReference>
<reference evidence="1 2" key="1">
    <citation type="submission" date="2018-06" db="EMBL/GenBank/DDBJ databases">
        <title>Echinicola strongylocentroti sp. nov., isolated from a sea urchin Strongylocentrotus intermedius.</title>
        <authorList>
            <person name="Bae S.S."/>
        </authorList>
    </citation>
    <scope>NUCLEOTIDE SEQUENCE [LARGE SCALE GENOMIC DNA]</scope>
    <source>
        <strain evidence="1 2">MEBiC08714</strain>
    </source>
</reference>
<dbReference type="Proteomes" id="UP000248688">
    <property type="component" value="Chromosome"/>
</dbReference>
<evidence type="ECO:0000313" key="2">
    <source>
        <dbReference type="Proteomes" id="UP000248688"/>
    </source>
</evidence>
<gene>
    <name evidence="1" type="ORF">DN752_21315</name>
</gene>
<dbReference type="AlphaFoldDB" id="A0A2Z4IMZ7"/>
<proteinExistence type="predicted"/>
<evidence type="ECO:0000313" key="1">
    <source>
        <dbReference type="EMBL" id="AWW32481.1"/>
    </source>
</evidence>
<sequence>MKAKDFIQLLQLTPKMPIKVEYLPGLFITEGFSISKIVLKQNNRIQVYLSENNPADNSIQTDELHHKLLSSMDHPALQGNAEITMIYGNQEIGETELDITEVEVFQRTFTVKLFSLNNLKKAKERQHRQHKEQFEQKGKRFFFTAIKNFLFPQPLVLKWNLAKL</sequence>
<keyword evidence="2" id="KW-1185">Reference proteome</keyword>
<organism evidence="1 2">
    <name type="scientific">Echinicola strongylocentroti</name>
    <dbReference type="NCBI Taxonomy" id="1795355"/>
    <lineage>
        <taxon>Bacteria</taxon>
        <taxon>Pseudomonadati</taxon>
        <taxon>Bacteroidota</taxon>
        <taxon>Cytophagia</taxon>
        <taxon>Cytophagales</taxon>
        <taxon>Cyclobacteriaceae</taxon>
        <taxon>Echinicola</taxon>
    </lineage>
</organism>
<dbReference type="KEGG" id="est:DN752_21315"/>
<protein>
    <submittedName>
        <fullName evidence="1">Uncharacterized protein</fullName>
    </submittedName>
</protein>